<dbReference type="RefSeq" id="WP_199018324.1">
    <property type="nucleotide sequence ID" value="NZ_JAELUP010000013.1"/>
</dbReference>
<keyword evidence="2" id="KW-1185">Reference proteome</keyword>
<dbReference type="Proteomes" id="UP000640274">
    <property type="component" value="Unassembled WGS sequence"/>
</dbReference>
<dbReference type="AlphaFoldDB" id="A0A934MN95"/>
<organism evidence="1 2">
    <name type="scientific">Paenibacillus roseus</name>
    <dbReference type="NCBI Taxonomy" id="2798579"/>
    <lineage>
        <taxon>Bacteria</taxon>
        <taxon>Bacillati</taxon>
        <taxon>Bacillota</taxon>
        <taxon>Bacilli</taxon>
        <taxon>Bacillales</taxon>
        <taxon>Paenibacillaceae</taxon>
        <taxon>Paenibacillus</taxon>
    </lineage>
</organism>
<protein>
    <submittedName>
        <fullName evidence="1">Uncharacterized protein</fullName>
    </submittedName>
</protein>
<dbReference type="EMBL" id="JAELUP010000013">
    <property type="protein sequence ID" value="MBJ6360776.1"/>
    <property type="molecule type" value="Genomic_DNA"/>
</dbReference>
<gene>
    <name evidence="1" type="ORF">JFN88_05495</name>
</gene>
<evidence type="ECO:0000313" key="1">
    <source>
        <dbReference type="EMBL" id="MBJ6360776.1"/>
    </source>
</evidence>
<proteinExistence type="predicted"/>
<reference evidence="1" key="1">
    <citation type="submission" date="2020-12" db="EMBL/GenBank/DDBJ databases">
        <authorList>
            <person name="Huq M.A."/>
        </authorList>
    </citation>
    <scope>NUCLEOTIDE SEQUENCE</scope>
    <source>
        <strain evidence="1">MAHUQ-46</strain>
    </source>
</reference>
<evidence type="ECO:0000313" key="2">
    <source>
        <dbReference type="Proteomes" id="UP000640274"/>
    </source>
</evidence>
<sequence>MGVRHGREYNEILTDLTEALGAISNSYEFFEMTNEEWAELGEPERGDVIEALADDVFYGLGVEPVITVGEGTVTYHPKFHIIEVAVDGKEIRIVRLT</sequence>
<name>A0A934MN95_9BACL</name>
<accession>A0A934MN95</accession>
<comment type="caution">
    <text evidence="1">The sequence shown here is derived from an EMBL/GenBank/DDBJ whole genome shotgun (WGS) entry which is preliminary data.</text>
</comment>